<accession>A0A5J4UW51</accession>
<evidence type="ECO:0000259" key="1">
    <source>
        <dbReference type="PROSITE" id="PS50127"/>
    </source>
</evidence>
<protein>
    <recommendedName>
        <fullName evidence="1">UBC core domain-containing protein</fullName>
    </recommendedName>
</protein>
<dbReference type="SUPFAM" id="SSF54495">
    <property type="entry name" value="UBC-like"/>
    <property type="match status" value="1"/>
</dbReference>
<proteinExistence type="predicted"/>
<gene>
    <name evidence="2" type="ORF">EZS28_029946</name>
</gene>
<evidence type="ECO:0000313" key="3">
    <source>
        <dbReference type="Proteomes" id="UP000324800"/>
    </source>
</evidence>
<dbReference type="InterPro" id="IPR000608">
    <property type="entry name" value="UBC"/>
</dbReference>
<dbReference type="Pfam" id="PF00179">
    <property type="entry name" value="UQ_con"/>
    <property type="match status" value="1"/>
</dbReference>
<dbReference type="OrthoDB" id="9978460at2759"/>
<dbReference type="SMART" id="SM00212">
    <property type="entry name" value="UBCc"/>
    <property type="match status" value="1"/>
</dbReference>
<feature type="domain" description="UBC core" evidence="1">
    <location>
        <begin position="1"/>
        <end position="121"/>
    </location>
</feature>
<dbReference type="PROSITE" id="PS50127">
    <property type="entry name" value="UBC_2"/>
    <property type="match status" value="1"/>
</dbReference>
<name>A0A5J4UW51_9EUKA</name>
<comment type="caution">
    <text evidence="2">The sequence shown here is derived from an EMBL/GenBank/DDBJ whole genome shotgun (WGS) entry which is preliminary data.</text>
</comment>
<dbReference type="AlphaFoldDB" id="A0A5J4UW51"/>
<sequence length="121" mass="14205">MSKAAFIRLQKDYAHLLAKPLPGVEVKQGTPYEGGKFHIIVRIPEDYPFKLNDGSHISTYKFYENSWKPSNRIRDQINLVLQLLEQPEPQEALNPEIGIEYIENRAEYDRKAREWTKLYAK</sequence>
<dbReference type="EMBL" id="SNRW01011909">
    <property type="protein sequence ID" value="KAA6374527.1"/>
    <property type="molecule type" value="Genomic_DNA"/>
</dbReference>
<evidence type="ECO:0000313" key="2">
    <source>
        <dbReference type="EMBL" id="KAA6374527.1"/>
    </source>
</evidence>
<dbReference type="InterPro" id="IPR016135">
    <property type="entry name" value="UBQ-conjugating_enzyme/RWD"/>
</dbReference>
<organism evidence="2 3">
    <name type="scientific">Streblomastix strix</name>
    <dbReference type="NCBI Taxonomy" id="222440"/>
    <lineage>
        <taxon>Eukaryota</taxon>
        <taxon>Metamonada</taxon>
        <taxon>Preaxostyla</taxon>
        <taxon>Oxymonadida</taxon>
        <taxon>Streblomastigidae</taxon>
        <taxon>Streblomastix</taxon>
    </lineage>
</organism>
<dbReference type="Gene3D" id="3.10.110.10">
    <property type="entry name" value="Ubiquitin Conjugating Enzyme"/>
    <property type="match status" value="2"/>
</dbReference>
<reference evidence="2 3" key="1">
    <citation type="submission" date="2019-03" db="EMBL/GenBank/DDBJ databases">
        <title>Single cell metagenomics reveals metabolic interactions within the superorganism composed of flagellate Streblomastix strix and complex community of Bacteroidetes bacteria on its surface.</title>
        <authorList>
            <person name="Treitli S.C."/>
            <person name="Kolisko M."/>
            <person name="Husnik F."/>
            <person name="Keeling P."/>
            <person name="Hampl V."/>
        </authorList>
    </citation>
    <scope>NUCLEOTIDE SEQUENCE [LARGE SCALE GENOMIC DNA]</scope>
    <source>
        <strain evidence="2">ST1C</strain>
    </source>
</reference>
<dbReference type="Proteomes" id="UP000324800">
    <property type="component" value="Unassembled WGS sequence"/>
</dbReference>